<gene>
    <name evidence="1" type="ORF">HOLleu_43004</name>
</gene>
<accession>A0A9Q0YC70</accession>
<proteinExistence type="predicted"/>
<evidence type="ECO:0000313" key="1">
    <source>
        <dbReference type="EMBL" id="KAJ8018804.1"/>
    </source>
</evidence>
<sequence>MHWVHFSLSACIDSGMAVDHCHRWHVPLFSFRVVLHLLVMHTSLHIRIISVIITVLEWHIFGDLNTFLQEVSSLKGDLLCAVYAIIRRGKYSFFYLCAVASYTLDI</sequence>
<reference evidence="1" key="1">
    <citation type="submission" date="2021-10" db="EMBL/GenBank/DDBJ databases">
        <title>Tropical sea cucumber genome reveals ecological adaptation and Cuvierian tubules defense mechanism.</title>
        <authorList>
            <person name="Chen T."/>
        </authorList>
    </citation>
    <scope>NUCLEOTIDE SEQUENCE</scope>
    <source>
        <strain evidence="1">Nanhai2018</strain>
        <tissue evidence="1">Muscle</tissue>
    </source>
</reference>
<dbReference type="EMBL" id="JAIZAY010000183">
    <property type="protein sequence ID" value="KAJ8018804.1"/>
    <property type="molecule type" value="Genomic_DNA"/>
</dbReference>
<protein>
    <submittedName>
        <fullName evidence="1">Uncharacterized protein</fullName>
    </submittedName>
</protein>
<dbReference type="AlphaFoldDB" id="A0A9Q0YC70"/>
<comment type="caution">
    <text evidence="1">The sequence shown here is derived from an EMBL/GenBank/DDBJ whole genome shotgun (WGS) entry which is preliminary data.</text>
</comment>
<keyword evidence="2" id="KW-1185">Reference proteome</keyword>
<evidence type="ECO:0000313" key="2">
    <source>
        <dbReference type="Proteomes" id="UP001152320"/>
    </source>
</evidence>
<organism evidence="1 2">
    <name type="scientific">Holothuria leucospilota</name>
    <name type="common">Black long sea cucumber</name>
    <name type="synonym">Mertensiothuria leucospilota</name>
    <dbReference type="NCBI Taxonomy" id="206669"/>
    <lineage>
        <taxon>Eukaryota</taxon>
        <taxon>Metazoa</taxon>
        <taxon>Echinodermata</taxon>
        <taxon>Eleutherozoa</taxon>
        <taxon>Echinozoa</taxon>
        <taxon>Holothuroidea</taxon>
        <taxon>Aspidochirotacea</taxon>
        <taxon>Aspidochirotida</taxon>
        <taxon>Holothuriidae</taxon>
        <taxon>Holothuria</taxon>
    </lineage>
</organism>
<name>A0A9Q0YC70_HOLLE</name>
<dbReference type="Proteomes" id="UP001152320">
    <property type="component" value="Unassembled WGS sequence"/>
</dbReference>